<evidence type="ECO:0000259" key="4">
    <source>
        <dbReference type="PROSITE" id="PS51118"/>
    </source>
</evidence>
<keyword evidence="2" id="KW-0238">DNA-binding</keyword>
<evidence type="ECO:0000256" key="3">
    <source>
        <dbReference type="ARBA" id="ARBA00023163"/>
    </source>
</evidence>
<sequence>MIAKAMDENNPPTEYSKETCKVSVTAVRDTLYVLNGKWKLPMLVSLINGPKRFKELQRELEDITPKILSKELRELELNGFVTRTVYDTTPVTVIYARTEYANSLSKVIQEMRDWGIQHREHIKQMSREEAGAKKPTAV</sequence>
<dbReference type="PANTHER" id="PTHR33204:SF18">
    <property type="entry name" value="TRANSCRIPTIONAL REGULATORY PROTEIN"/>
    <property type="match status" value="1"/>
</dbReference>
<dbReference type="InterPro" id="IPR002577">
    <property type="entry name" value="HTH_HxlR"/>
</dbReference>
<dbReference type="RefSeq" id="WP_245927812.1">
    <property type="nucleotide sequence ID" value="NZ_QGHA01000001.1"/>
</dbReference>
<proteinExistence type="predicted"/>
<protein>
    <submittedName>
        <fullName evidence="5">HxlR family transcriptional regulator</fullName>
    </submittedName>
</protein>
<dbReference type="InterPro" id="IPR036388">
    <property type="entry name" value="WH-like_DNA-bd_sf"/>
</dbReference>
<dbReference type="GO" id="GO:0003677">
    <property type="term" value="F:DNA binding"/>
    <property type="evidence" value="ECO:0007669"/>
    <property type="project" value="UniProtKB-KW"/>
</dbReference>
<dbReference type="Gene3D" id="1.10.10.10">
    <property type="entry name" value="Winged helix-like DNA-binding domain superfamily/Winged helix DNA-binding domain"/>
    <property type="match status" value="1"/>
</dbReference>
<organism evidence="5 6">
    <name type="scientific">Mucilaginibacter oryzae</name>
    <dbReference type="NCBI Taxonomy" id="468058"/>
    <lineage>
        <taxon>Bacteria</taxon>
        <taxon>Pseudomonadati</taxon>
        <taxon>Bacteroidota</taxon>
        <taxon>Sphingobacteriia</taxon>
        <taxon>Sphingobacteriales</taxon>
        <taxon>Sphingobacteriaceae</taxon>
        <taxon>Mucilaginibacter</taxon>
    </lineage>
</organism>
<feature type="domain" description="HTH hxlR-type" evidence="4">
    <location>
        <begin position="20"/>
        <end position="123"/>
    </location>
</feature>
<evidence type="ECO:0000256" key="1">
    <source>
        <dbReference type="ARBA" id="ARBA00023015"/>
    </source>
</evidence>
<dbReference type="PANTHER" id="PTHR33204">
    <property type="entry name" value="TRANSCRIPTIONAL REGULATOR, MARR FAMILY"/>
    <property type="match status" value="1"/>
</dbReference>
<accession>A0A316HEE3</accession>
<dbReference type="PROSITE" id="PS51118">
    <property type="entry name" value="HTH_HXLR"/>
    <property type="match status" value="1"/>
</dbReference>
<gene>
    <name evidence="5" type="ORF">LX99_00046</name>
</gene>
<evidence type="ECO:0000313" key="5">
    <source>
        <dbReference type="EMBL" id="PWK79589.1"/>
    </source>
</evidence>
<reference evidence="5 6" key="1">
    <citation type="submission" date="2018-05" db="EMBL/GenBank/DDBJ databases">
        <title>Genomic Encyclopedia of Archaeal and Bacterial Type Strains, Phase II (KMG-II): from individual species to whole genera.</title>
        <authorList>
            <person name="Goeker M."/>
        </authorList>
    </citation>
    <scope>NUCLEOTIDE SEQUENCE [LARGE SCALE GENOMIC DNA]</scope>
    <source>
        <strain evidence="5 6">DSM 19975</strain>
    </source>
</reference>
<dbReference type="Proteomes" id="UP000245678">
    <property type="component" value="Unassembled WGS sequence"/>
</dbReference>
<keyword evidence="6" id="KW-1185">Reference proteome</keyword>
<dbReference type="SUPFAM" id="SSF46785">
    <property type="entry name" value="Winged helix' DNA-binding domain"/>
    <property type="match status" value="1"/>
</dbReference>
<dbReference type="AlphaFoldDB" id="A0A316HEE3"/>
<evidence type="ECO:0000313" key="6">
    <source>
        <dbReference type="Proteomes" id="UP000245678"/>
    </source>
</evidence>
<dbReference type="EMBL" id="QGHA01000001">
    <property type="protein sequence ID" value="PWK79589.1"/>
    <property type="molecule type" value="Genomic_DNA"/>
</dbReference>
<evidence type="ECO:0000256" key="2">
    <source>
        <dbReference type="ARBA" id="ARBA00023125"/>
    </source>
</evidence>
<name>A0A316HEE3_9SPHI</name>
<keyword evidence="1" id="KW-0805">Transcription regulation</keyword>
<keyword evidence="3" id="KW-0804">Transcription</keyword>
<dbReference type="Pfam" id="PF01638">
    <property type="entry name" value="HxlR"/>
    <property type="match status" value="1"/>
</dbReference>
<dbReference type="InterPro" id="IPR036390">
    <property type="entry name" value="WH_DNA-bd_sf"/>
</dbReference>
<comment type="caution">
    <text evidence="5">The sequence shown here is derived from an EMBL/GenBank/DDBJ whole genome shotgun (WGS) entry which is preliminary data.</text>
</comment>